<feature type="chain" id="PRO_5023138864" description="Secreted protein" evidence="2">
    <location>
        <begin position="23"/>
        <end position="127"/>
    </location>
</feature>
<organism evidence="3 4">
    <name type="scientific">Heliocybe sulcata</name>
    <dbReference type="NCBI Taxonomy" id="5364"/>
    <lineage>
        <taxon>Eukaryota</taxon>
        <taxon>Fungi</taxon>
        <taxon>Dikarya</taxon>
        <taxon>Basidiomycota</taxon>
        <taxon>Agaricomycotina</taxon>
        <taxon>Agaricomycetes</taxon>
        <taxon>Gloeophyllales</taxon>
        <taxon>Gloeophyllaceae</taxon>
        <taxon>Heliocybe</taxon>
    </lineage>
</organism>
<gene>
    <name evidence="3" type="ORF">OE88DRAFT_1134300</name>
</gene>
<name>A0A5C3NBX3_9AGAM</name>
<dbReference type="Proteomes" id="UP000305948">
    <property type="component" value="Unassembled WGS sequence"/>
</dbReference>
<evidence type="ECO:0000313" key="3">
    <source>
        <dbReference type="EMBL" id="TFK53946.1"/>
    </source>
</evidence>
<protein>
    <recommendedName>
        <fullName evidence="5">Secreted protein</fullName>
    </recommendedName>
</protein>
<evidence type="ECO:0000256" key="2">
    <source>
        <dbReference type="SAM" id="SignalP"/>
    </source>
</evidence>
<evidence type="ECO:0000256" key="1">
    <source>
        <dbReference type="SAM" id="MobiDB-lite"/>
    </source>
</evidence>
<accession>A0A5C3NBX3</accession>
<reference evidence="3 4" key="1">
    <citation type="journal article" date="2019" name="Nat. Ecol. Evol.">
        <title>Megaphylogeny resolves global patterns of mushroom evolution.</title>
        <authorList>
            <person name="Varga T."/>
            <person name="Krizsan K."/>
            <person name="Foldi C."/>
            <person name="Dima B."/>
            <person name="Sanchez-Garcia M."/>
            <person name="Sanchez-Ramirez S."/>
            <person name="Szollosi G.J."/>
            <person name="Szarkandi J.G."/>
            <person name="Papp V."/>
            <person name="Albert L."/>
            <person name="Andreopoulos W."/>
            <person name="Angelini C."/>
            <person name="Antonin V."/>
            <person name="Barry K.W."/>
            <person name="Bougher N.L."/>
            <person name="Buchanan P."/>
            <person name="Buyck B."/>
            <person name="Bense V."/>
            <person name="Catcheside P."/>
            <person name="Chovatia M."/>
            <person name="Cooper J."/>
            <person name="Damon W."/>
            <person name="Desjardin D."/>
            <person name="Finy P."/>
            <person name="Geml J."/>
            <person name="Haridas S."/>
            <person name="Hughes K."/>
            <person name="Justo A."/>
            <person name="Karasinski D."/>
            <person name="Kautmanova I."/>
            <person name="Kiss B."/>
            <person name="Kocsube S."/>
            <person name="Kotiranta H."/>
            <person name="LaButti K.M."/>
            <person name="Lechner B.E."/>
            <person name="Liimatainen K."/>
            <person name="Lipzen A."/>
            <person name="Lukacs Z."/>
            <person name="Mihaltcheva S."/>
            <person name="Morgado L.N."/>
            <person name="Niskanen T."/>
            <person name="Noordeloos M.E."/>
            <person name="Ohm R.A."/>
            <person name="Ortiz-Santana B."/>
            <person name="Ovrebo C."/>
            <person name="Racz N."/>
            <person name="Riley R."/>
            <person name="Savchenko A."/>
            <person name="Shiryaev A."/>
            <person name="Soop K."/>
            <person name="Spirin V."/>
            <person name="Szebenyi C."/>
            <person name="Tomsovsky M."/>
            <person name="Tulloss R.E."/>
            <person name="Uehling J."/>
            <person name="Grigoriev I.V."/>
            <person name="Vagvolgyi C."/>
            <person name="Papp T."/>
            <person name="Martin F.M."/>
            <person name="Miettinen O."/>
            <person name="Hibbett D.S."/>
            <person name="Nagy L.G."/>
        </authorList>
    </citation>
    <scope>NUCLEOTIDE SEQUENCE [LARGE SCALE GENOMIC DNA]</scope>
    <source>
        <strain evidence="3 4">OMC1185</strain>
    </source>
</reference>
<feature type="compositionally biased region" description="Basic and acidic residues" evidence="1">
    <location>
        <begin position="109"/>
        <end position="127"/>
    </location>
</feature>
<evidence type="ECO:0008006" key="5">
    <source>
        <dbReference type="Google" id="ProtNLM"/>
    </source>
</evidence>
<dbReference type="EMBL" id="ML213506">
    <property type="protein sequence ID" value="TFK53946.1"/>
    <property type="molecule type" value="Genomic_DNA"/>
</dbReference>
<keyword evidence="2" id="KW-0732">Signal</keyword>
<keyword evidence="4" id="KW-1185">Reference proteome</keyword>
<sequence length="127" mass="13665">MDLECAVAPMPFFSTFLVLLSAMDIQFSAVCRGTWCSEPFHTSTNSTGLLGPISQASSPLHCIYFGPKCSALIDASLVRINDSCLSISVVHPLPSNFSSHSHPRALSTQDRKPATRAKSDRPPSADI</sequence>
<proteinExistence type="predicted"/>
<evidence type="ECO:0000313" key="4">
    <source>
        <dbReference type="Proteomes" id="UP000305948"/>
    </source>
</evidence>
<feature type="signal peptide" evidence="2">
    <location>
        <begin position="1"/>
        <end position="22"/>
    </location>
</feature>
<feature type="region of interest" description="Disordered" evidence="1">
    <location>
        <begin position="94"/>
        <end position="127"/>
    </location>
</feature>
<dbReference type="AlphaFoldDB" id="A0A5C3NBX3"/>